<reference evidence="1 2" key="1">
    <citation type="submission" date="2014-11" db="EMBL/GenBank/DDBJ databases">
        <title>Draft Genome Sequences of Paenibacillus polymyxa NRRL B-30509 and Paenibacillus terrae NRRL B-30644, Strains from a Poultry Environment that Produce Tridecaptin A and Paenicidins.</title>
        <authorList>
            <person name="van Belkum M.J."/>
            <person name="Lohans C.T."/>
            <person name="Vederas J.C."/>
        </authorList>
    </citation>
    <scope>NUCLEOTIDE SEQUENCE [LARGE SCALE GENOMIC DNA]</scope>
    <source>
        <strain evidence="1 2">NRRL B-30644</strain>
    </source>
</reference>
<dbReference type="OrthoDB" id="2663545at2"/>
<evidence type="ECO:0000313" key="2">
    <source>
        <dbReference type="Proteomes" id="UP000032534"/>
    </source>
</evidence>
<evidence type="ECO:0000313" key="1">
    <source>
        <dbReference type="EMBL" id="KJD42660.1"/>
    </source>
</evidence>
<name>A0A0D7WU16_9BACL</name>
<organism evidence="1 2">
    <name type="scientific">Paenibacillus terrae</name>
    <dbReference type="NCBI Taxonomy" id="159743"/>
    <lineage>
        <taxon>Bacteria</taxon>
        <taxon>Bacillati</taxon>
        <taxon>Bacillota</taxon>
        <taxon>Bacilli</taxon>
        <taxon>Bacillales</taxon>
        <taxon>Paenibacillaceae</taxon>
        <taxon>Paenibacillus</taxon>
    </lineage>
</organism>
<comment type="caution">
    <text evidence="1">The sequence shown here is derived from an EMBL/GenBank/DDBJ whole genome shotgun (WGS) entry which is preliminary data.</text>
</comment>
<evidence type="ECO:0008006" key="3">
    <source>
        <dbReference type="Google" id="ProtNLM"/>
    </source>
</evidence>
<gene>
    <name evidence="1" type="ORF">QD47_27000</name>
</gene>
<dbReference type="PATRIC" id="fig|159743.3.peg.6010"/>
<proteinExistence type="predicted"/>
<dbReference type="AlphaFoldDB" id="A0A0D7WU16"/>
<sequence>MKKKHFIVPALALGIIGGFIAVPNAIFADSGVTDSASTLTYATKNEVKTPGNHDGVSLFRTKDLFNVNLDGKSPLTEFSITPGYGHVKIRVENNSKTTLTLTLKHVDSGKDYFTKYVGAGDTINWYSMDSFSGGMRSGNYEIQWRAGGAYVDASARAISATNPDEL</sequence>
<dbReference type="RefSeq" id="WP_044649024.1">
    <property type="nucleotide sequence ID" value="NZ_JTHP01000099.1"/>
</dbReference>
<dbReference type="Proteomes" id="UP000032534">
    <property type="component" value="Unassembled WGS sequence"/>
</dbReference>
<dbReference type="EMBL" id="JTHP01000099">
    <property type="protein sequence ID" value="KJD42660.1"/>
    <property type="molecule type" value="Genomic_DNA"/>
</dbReference>
<keyword evidence="2" id="KW-1185">Reference proteome</keyword>
<accession>A0A0D7WU16</accession>
<protein>
    <recommendedName>
        <fullName evidence="3">Pxo1-15</fullName>
    </recommendedName>
</protein>